<dbReference type="InterPro" id="IPR009316">
    <property type="entry name" value="COG2"/>
</dbReference>
<keyword evidence="3" id="KW-1185">Reference proteome</keyword>
<dbReference type="InterPro" id="IPR024603">
    <property type="entry name" value="COG_complex_COG2_C"/>
</dbReference>
<dbReference type="PANTHER" id="PTHR12961:SF0">
    <property type="entry name" value="CONSERVED OLIGOMERIC GOLGI COMPLEX SUBUNIT 2"/>
    <property type="match status" value="1"/>
</dbReference>
<evidence type="ECO:0000313" key="3">
    <source>
        <dbReference type="Proteomes" id="UP000821866"/>
    </source>
</evidence>
<reference evidence="2" key="2">
    <citation type="submission" date="2021-09" db="EMBL/GenBank/DDBJ databases">
        <authorList>
            <person name="Jia N."/>
            <person name="Wang J."/>
            <person name="Shi W."/>
            <person name="Du L."/>
            <person name="Sun Y."/>
            <person name="Zhan W."/>
            <person name="Jiang J."/>
            <person name="Wang Q."/>
            <person name="Zhang B."/>
            <person name="Ji P."/>
            <person name="Sakyi L.B."/>
            <person name="Cui X."/>
            <person name="Yuan T."/>
            <person name="Jiang B."/>
            <person name="Yang W."/>
            <person name="Lam T.T.-Y."/>
            <person name="Chang Q."/>
            <person name="Ding S."/>
            <person name="Wang X."/>
            <person name="Zhu J."/>
            <person name="Ruan X."/>
            <person name="Zhao L."/>
            <person name="Wei J."/>
            <person name="Que T."/>
            <person name="Du C."/>
            <person name="Cheng J."/>
            <person name="Dai P."/>
            <person name="Han X."/>
            <person name="Huang E."/>
            <person name="Gao Y."/>
            <person name="Liu J."/>
            <person name="Shao H."/>
            <person name="Ye R."/>
            <person name="Li L."/>
            <person name="Wei W."/>
            <person name="Wang X."/>
            <person name="Wang C."/>
            <person name="Huo Q."/>
            <person name="Li W."/>
            <person name="Guo W."/>
            <person name="Chen H."/>
            <person name="Chen S."/>
            <person name="Zhou L."/>
            <person name="Zhou L."/>
            <person name="Ni X."/>
            <person name="Tian J."/>
            <person name="Zhou Y."/>
            <person name="Sheng Y."/>
            <person name="Liu T."/>
            <person name="Pan Y."/>
            <person name="Xia L."/>
            <person name="Li J."/>
            <person name="Zhao F."/>
            <person name="Cao W."/>
        </authorList>
    </citation>
    <scope>NUCLEOTIDE SEQUENCE</scope>
    <source>
        <strain evidence="2">Rmic-2018</strain>
        <tissue evidence="2">Larvae</tissue>
    </source>
</reference>
<dbReference type="VEuPathDB" id="VectorBase:LOC119168217"/>
<evidence type="ECO:0000313" key="2">
    <source>
        <dbReference type="EMBL" id="KAH8028267.1"/>
    </source>
</evidence>
<dbReference type="GO" id="GO:0017119">
    <property type="term" value="C:Golgi transport complex"/>
    <property type="evidence" value="ECO:0007669"/>
    <property type="project" value="TreeGrafter"/>
</dbReference>
<comment type="caution">
    <text evidence="2">The sequence shown here is derived from an EMBL/GenBank/DDBJ whole genome shotgun (WGS) entry which is preliminary data.</text>
</comment>
<evidence type="ECO:0000259" key="1">
    <source>
        <dbReference type="Pfam" id="PF12022"/>
    </source>
</evidence>
<dbReference type="AlphaFoldDB" id="A0A9J6E197"/>
<feature type="domain" description="COG complex component COG2 C-terminal" evidence="1">
    <location>
        <begin position="2"/>
        <end position="111"/>
    </location>
</feature>
<organism evidence="2 3">
    <name type="scientific">Rhipicephalus microplus</name>
    <name type="common">Cattle tick</name>
    <name type="synonym">Boophilus microplus</name>
    <dbReference type="NCBI Taxonomy" id="6941"/>
    <lineage>
        <taxon>Eukaryota</taxon>
        <taxon>Metazoa</taxon>
        <taxon>Ecdysozoa</taxon>
        <taxon>Arthropoda</taxon>
        <taxon>Chelicerata</taxon>
        <taxon>Arachnida</taxon>
        <taxon>Acari</taxon>
        <taxon>Parasitiformes</taxon>
        <taxon>Ixodida</taxon>
        <taxon>Ixodoidea</taxon>
        <taxon>Ixodidae</taxon>
        <taxon>Rhipicephalinae</taxon>
        <taxon>Rhipicephalus</taxon>
        <taxon>Boophilus</taxon>
    </lineage>
</organism>
<dbReference type="Proteomes" id="UP000821866">
    <property type="component" value="Chromosome 4"/>
</dbReference>
<accession>A0A9J6E197</accession>
<dbReference type="PANTHER" id="PTHR12961">
    <property type="entry name" value="CONSERVED OLIGOMERIC GOLGI COMPLEX COMPONENT 2"/>
    <property type="match status" value="1"/>
</dbReference>
<sequence>MVPDIPRLYRRTNREVPSKPSSYVPQILSPLATLRHLGRQNVNLNWDPAWTESVLEEVTKQYMTVTKDVLVSVKKMEDSLKRLKRARDRTPLPEGAASDDDKIRLQLYIDVEHFGIKMEELGTPKSKVPSYGALMEIVEAARNSPGL</sequence>
<dbReference type="GO" id="GO:0015031">
    <property type="term" value="P:protein transport"/>
    <property type="evidence" value="ECO:0007669"/>
    <property type="project" value="InterPro"/>
</dbReference>
<dbReference type="EMBL" id="JABSTU010000006">
    <property type="protein sequence ID" value="KAH8028267.1"/>
    <property type="molecule type" value="Genomic_DNA"/>
</dbReference>
<gene>
    <name evidence="2" type="ORF">HPB51_014222</name>
</gene>
<proteinExistence type="predicted"/>
<dbReference type="Pfam" id="PF12022">
    <property type="entry name" value="COG2_C"/>
    <property type="match status" value="1"/>
</dbReference>
<dbReference type="GO" id="GO:0006891">
    <property type="term" value="P:intra-Golgi vesicle-mediated transport"/>
    <property type="evidence" value="ECO:0007669"/>
    <property type="project" value="TreeGrafter"/>
</dbReference>
<protein>
    <recommendedName>
        <fullName evidence="1">COG complex component COG2 C-terminal domain-containing protein</fullName>
    </recommendedName>
</protein>
<dbReference type="GO" id="GO:0016020">
    <property type="term" value="C:membrane"/>
    <property type="evidence" value="ECO:0007669"/>
    <property type="project" value="InterPro"/>
</dbReference>
<reference evidence="2" key="1">
    <citation type="journal article" date="2020" name="Cell">
        <title>Large-Scale Comparative Analyses of Tick Genomes Elucidate Their Genetic Diversity and Vector Capacities.</title>
        <authorList>
            <consortium name="Tick Genome and Microbiome Consortium (TIGMIC)"/>
            <person name="Jia N."/>
            <person name="Wang J."/>
            <person name="Shi W."/>
            <person name="Du L."/>
            <person name="Sun Y."/>
            <person name="Zhan W."/>
            <person name="Jiang J.F."/>
            <person name="Wang Q."/>
            <person name="Zhang B."/>
            <person name="Ji P."/>
            <person name="Bell-Sakyi L."/>
            <person name="Cui X.M."/>
            <person name="Yuan T.T."/>
            <person name="Jiang B.G."/>
            <person name="Yang W.F."/>
            <person name="Lam T.T."/>
            <person name="Chang Q.C."/>
            <person name="Ding S.J."/>
            <person name="Wang X.J."/>
            <person name="Zhu J.G."/>
            <person name="Ruan X.D."/>
            <person name="Zhao L."/>
            <person name="Wei J.T."/>
            <person name="Ye R.Z."/>
            <person name="Que T.C."/>
            <person name="Du C.H."/>
            <person name="Zhou Y.H."/>
            <person name="Cheng J.X."/>
            <person name="Dai P.F."/>
            <person name="Guo W.B."/>
            <person name="Han X.H."/>
            <person name="Huang E.J."/>
            <person name="Li L.F."/>
            <person name="Wei W."/>
            <person name="Gao Y.C."/>
            <person name="Liu J.Z."/>
            <person name="Shao H.Z."/>
            <person name="Wang X."/>
            <person name="Wang C.C."/>
            <person name="Yang T.C."/>
            <person name="Huo Q.B."/>
            <person name="Li W."/>
            <person name="Chen H.Y."/>
            <person name="Chen S.E."/>
            <person name="Zhou L.G."/>
            <person name="Ni X.B."/>
            <person name="Tian J.H."/>
            <person name="Sheng Y."/>
            <person name="Liu T."/>
            <person name="Pan Y.S."/>
            <person name="Xia L.Y."/>
            <person name="Li J."/>
            <person name="Zhao F."/>
            <person name="Cao W.C."/>
        </authorList>
    </citation>
    <scope>NUCLEOTIDE SEQUENCE</scope>
    <source>
        <strain evidence="2">Rmic-2018</strain>
    </source>
</reference>
<dbReference type="GO" id="GO:0007030">
    <property type="term" value="P:Golgi organization"/>
    <property type="evidence" value="ECO:0007669"/>
    <property type="project" value="InterPro"/>
</dbReference>
<name>A0A9J6E197_RHIMP</name>